<evidence type="ECO:0000313" key="10">
    <source>
        <dbReference type="Proteomes" id="UP000014500"/>
    </source>
</evidence>
<dbReference type="EMBL" id="JH431631">
    <property type="status" value="NOT_ANNOTATED_CDS"/>
    <property type="molecule type" value="Genomic_DNA"/>
</dbReference>
<dbReference type="InterPro" id="IPR015943">
    <property type="entry name" value="WD40/YVTN_repeat-like_dom_sf"/>
</dbReference>
<sequence length="338" mass="37433">MQANGCPQHNGDTAGSSATTTATVAAVTAENGTGNGEMLNGKSDNMSPKIKTRADQDIVRLIGQHLKGLGLNRTAEQLMQESGCRLDHPAATKFRNHILDGEWAKTGDLRVKMSHSPEDSLTCCSWHKDAKKFVTGGTRGQFYQCDLDGNVLDSWEGVRVQCLWCKRDGKVVLASDTHHRIRGYNFEELTDFNIIQEDHAIMSFSCNDSGRLALLNVATQGVHLWDLQDRCLIRKFQGVTQGFYTIHSCFGGVNQDFIASGSEGDTEDHKVYVWHVRRELPIAILSGHMRTVNCVSWNPTFPQMLASASDDGTVRIWGPAEQLSQIETKRLLQAQQAD</sequence>
<keyword evidence="10" id="KW-1185">Reference proteome</keyword>
<dbReference type="InterPro" id="IPR054532">
    <property type="entry name" value="TPL_SMU1_LisH-like"/>
</dbReference>
<evidence type="ECO:0000256" key="7">
    <source>
        <dbReference type="PROSITE-ProRule" id="PRU00221"/>
    </source>
</evidence>
<dbReference type="InterPro" id="IPR001680">
    <property type="entry name" value="WD40_rpt"/>
</dbReference>
<evidence type="ECO:0000256" key="2">
    <source>
        <dbReference type="ARBA" id="ARBA00004496"/>
    </source>
</evidence>
<dbReference type="eggNOG" id="KOG0293">
    <property type="taxonomic scope" value="Eukaryota"/>
</dbReference>
<dbReference type="HOGENOM" id="CLU_822789_0_0_1"/>
<name>T1IWW0_STRMM</name>
<evidence type="ECO:0000256" key="1">
    <source>
        <dbReference type="ARBA" id="ARBA00004173"/>
    </source>
</evidence>
<dbReference type="GO" id="GO:0034657">
    <property type="term" value="C:GID complex"/>
    <property type="evidence" value="ECO:0007669"/>
    <property type="project" value="TreeGrafter"/>
</dbReference>
<evidence type="ECO:0000256" key="5">
    <source>
        <dbReference type="ARBA" id="ARBA00022737"/>
    </source>
</evidence>
<dbReference type="Gene3D" id="2.130.10.10">
    <property type="entry name" value="YVTN repeat-like/Quinoprotein amine dehydrogenase"/>
    <property type="match status" value="2"/>
</dbReference>
<accession>T1IWW0</accession>
<evidence type="ECO:0000256" key="3">
    <source>
        <dbReference type="ARBA" id="ARBA00022490"/>
    </source>
</evidence>
<dbReference type="Pfam" id="PF00400">
    <property type="entry name" value="WD40"/>
    <property type="match status" value="1"/>
</dbReference>
<dbReference type="PROSITE" id="PS50082">
    <property type="entry name" value="WD_REPEATS_2"/>
    <property type="match status" value="1"/>
</dbReference>
<evidence type="ECO:0000256" key="4">
    <source>
        <dbReference type="ARBA" id="ARBA00022574"/>
    </source>
</evidence>
<dbReference type="InterPro" id="IPR036322">
    <property type="entry name" value="WD40_repeat_dom_sf"/>
</dbReference>
<dbReference type="SMART" id="SM00320">
    <property type="entry name" value="WD40"/>
    <property type="match status" value="3"/>
</dbReference>
<dbReference type="GO" id="GO:0043161">
    <property type="term" value="P:proteasome-mediated ubiquitin-dependent protein catabolic process"/>
    <property type="evidence" value="ECO:0007669"/>
    <property type="project" value="TreeGrafter"/>
</dbReference>
<dbReference type="PANTHER" id="PTHR22838">
    <property type="entry name" value="WD REPEAT PROTEIN 26-RELATED"/>
    <property type="match status" value="1"/>
</dbReference>
<comment type="subcellular location">
    <subcellularLocation>
        <location evidence="2">Cytoplasm</location>
    </subcellularLocation>
    <subcellularLocation>
        <location evidence="1">Mitochondrion</location>
    </subcellularLocation>
</comment>
<reference evidence="9" key="2">
    <citation type="submission" date="2015-02" db="UniProtKB">
        <authorList>
            <consortium name="EnsemblMetazoa"/>
        </authorList>
    </citation>
    <scope>IDENTIFICATION</scope>
</reference>
<organism evidence="9 10">
    <name type="scientific">Strigamia maritima</name>
    <name type="common">European centipede</name>
    <name type="synonym">Geophilus maritimus</name>
    <dbReference type="NCBI Taxonomy" id="126957"/>
    <lineage>
        <taxon>Eukaryota</taxon>
        <taxon>Metazoa</taxon>
        <taxon>Ecdysozoa</taxon>
        <taxon>Arthropoda</taxon>
        <taxon>Myriapoda</taxon>
        <taxon>Chilopoda</taxon>
        <taxon>Pleurostigmophora</taxon>
        <taxon>Geophilomorpha</taxon>
        <taxon>Linotaeniidae</taxon>
        <taxon>Strigamia</taxon>
    </lineage>
</organism>
<dbReference type="SUPFAM" id="SSF50978">
    <property type="entry name" value="WD40 repeat-like"/>
    <property type="match status" value="1"/>
</dbReference>
<dbReference type="GO" id="GO:0005739">
    <property type="term" value="C:mitochondrion"/>
    <property type="evidence" value="ECO:0007669"/>
    <property type="project" value="UniProtKB-SubCell"/>
</dbReference>
<keyword evidence="5" id="KW-0677">Repeat</keyword>
<keyword evidence="3" id="KW-0963">Cytoplasm</keyword>
<keyword evidence="4 7" id="KW-0853">WD repeat</keyword>
<dbReference type="EnsemblMetazoa" id="SMAR005686-RA">
    <property type="protein sequence ID" value="SMAR005686-PA"/>
    <property type="gene ID" value="SMAR005686"/>
</dbReference>
<dbReference type="PANTHER" id="PTHR22838:SF0">
    <property type="entry name" value="WD REPEAT-CONTAINING PROTEIN 26"/>
    <property type="match status" value="1"/>
</dbReference>
<proteinExistence type="predicted"/>
<evidence type="ECO:0000256" key="6">
    <source>
        <dbReference type="ARBA" id="ARBA00023128"/>
    </source>
</evidence>
<dbReference type="InterPro" id="IPR006594">
    <property type="entry name" value="LisH"/>
</dbReference>
<protein>
    <recommendedName>
        <fullName evidence="8">TPL/SMU1 LisH-like dimerisation domain-containing protein</fullName>
    </recommendedName>
</protein>
<evidence type="ECO:0000313" key="9">
    <source>
        <dbReference type="EnsemblMetazoa" id="SMAR005686-PA"/>
    </source>
</evidence>
<reference evidence="10" key="1">
    <citation type="submission" date="2011-05" db="EMBL/GenBank/DDBJ databases">
        <authorList>
            <person name="Richards S.R."/>
            <person name="Qu J."/>
            <person name="Jiang H."/>
            <person name="Jhangiani S.N."/>
            <person name="Agravi P."/>
            <person name="Goodspeed R."/>
            <person name="Gross S."/>
            <person name="Mandapat C."/>
            <person name="Jackson L."/>
            <person name="Mathew T."/>
            <person name="Pu L."/>
            <person name="Thornton R."/>
            <person name="Saada N."/>
            <person name="Wilczek-Boney K.B."/>
            <person name="Lee S."/>
            <person name="Kovar C."/>
            <person name="Wu Y."/>
            <person name="Scherer S.E."/>
            <person name="Worley K.C."/>
            <person name="Muzny D.M."/>
            <person name="Gibbs R."/>
        </authorList>
    </citation>
    <scope>NUCLEOTIDE SEQUENCE</scope>
    <source>
        <strain evidence="10">Brora</strain>
    </source>
</reference>
<dbReference type="PROSITE" id="PS50294">
    <property type="entry name" value="WD_REPEATS_REGION"/>
    <property type="match status" value="1"/>
</dbReference>
<feature type="domain" description="TPL/SMU1 LisH-like dimerisation" evidence="8">
    <location>
        <begin position="56"/>
        <end position="84"/>
    </location>
</feature>
<dbReference type="OMA" id="LVSCAWF"/>
<dbReference type="PhylomeDB" id="T1IWW0"/>
<dbReference type="InterPro" id="IPR051350">
    <property type="entry name" value="WD_repeat-ST_regulator"/>
</dbReference>
<dbReference type="AlphaFoldDB" id="T1IWW0"/>
<dbReference type="Pfam" id="PF17814">
    <property type="entry name" value="LisH_TPL"/>
    <property type="match status" value="1"/>
</dbReference>
<keyword evidence="6" id="KW-0496">Mitochondrion</keyword>
<dbReference type="Proteomes" id="UP000014500">
    <property type="component" value="Unassembled WGS sequence"/>
</dbReference>
<dbReference type="PROSITE" id="PS50896">
    <property type="entry name" value="LISH"/>
    <property type="match status" value="1"/>
</dbReference>
<dbReference type="STRING" id="126957.T1IWW0"/>
<evidence type="ECO:0000259" key="8">
    <source>
        <dbReference type="Pfam" id="PF17814"/>
    </source>
</evidence>
<feature type="repeat" description="WD" evidence="7">
    <location>
        <begin position="285"/>
        <end position="317"/>
    </location>
</feature>